<evidence type="ECO:0000313" key="4">
    <source>
        <dbReference type="EMBL" id="KAK3005530.1"/>
    </source>
</evidence>
<keyword evidence="3" id="KW-0472">Membrane</keyword>
<dbReference type="PANTHER" id="PTHR36383:SF1">
    <property type="entry name" value="PROTEIN, PUTATIVE-RELATED"/>
    <property type="match status" value="1"/>
</dbReference>
<keyword evidence="3" id="KW-0812">Transmembrane</keyword>
<evidence type="ECO:0008006" key="6">
    <source>
        <dbReference type="Google" id="ProtNLM"/>
    </source>
</evidence>
<name>A0AA88VBL9_9ASTE</name>
<evidence type="ECO:0000256" key="2">
    <source>
        <dbReference type="SAM" id="MobiDB-lite"/>
    </source>
</evidence>
<accession>A0AA88VBL9</accession>
<protein>
    <recommendedName>
        <fullName evidence="6">Homer</fullName>
    </recommendedName>
</protein>
<feature type="transmembrane region" description="Helical" evidence="3">
    <location>
        <begin position="188"/>
        <end position="208"/>
    </location>
</feature>
<feature type="transmembrane region" description="Helical" evidence="3">
    <location>
        <begin position="214"/>
        <end position="236"/>
    </location>
</feature>
<comment type="caution">
    <text evidence="4">The sequence shown here is derived from an EMBL/GenBank/DDBJ whole genome shotgun (WGS) entry which is preliminary data.</text>
</comment>
<evidence type="ECO:0000313" key="5">
    <source>
        <dbReference type="Proteomes" id="UP001188597"/>
    </source>
</evidence>
<dbReference type="EMBL" id="JAVXUP010002119">
    <property type="protein sequence ID" value="KAK3005530.1"/>
    <property type="molecule type" value="Genomic_DNA"/>
</dbReference>
<feature type="coiled-coil region" evidence="1">
    <location>
        <begin position="95"/>
        <end position="156"/>
    </location>
</feature>
<keyword evidence="3" id="KW-1133">Transmembrane helix</keyword>
<proteinExistence type="predicted"/>
<reference evidence="4" key="1">
    <citation type="submission" date="2022-12" db="EMBL/GenBank/DDBJ databases">
        <title>Draft genome assemblies for two species of Escallonia (Escalloniales).</title>
        <authorList>
            <person name="Chanderbali A."/>
            <person name="Dervinis C."/>
            <person name="Anghel I."/>
            <person name="Soltis D."/>
            <person name="Soltis P."/>
            <person name="Zapata F."/>
        </authorList>
    </citation>
    <scope>NUCLEOTIDE SEQUENCE</scope>
    <source>
        <strain evidence="4">UCBG64.0493</strain>
        <tissue evidence="4">Leaf</tissue>
    </source>
</reference>
<keyword evidence="5" id="KW-1185">Reference proteome</keyword>
<feature type="region of interest" description="Disordered" evidence="2">
    <location>
        <begin position="39"/>
        <end position="66"/>
    </location>
</feature>
<feature type="transmembrane region" description="Helical" evidence="3">
    <location>
        <begin position="248"/>
        <end position="268"/>
    </location>
</feature>
<feature type="compositionally biased region" description="Polar residues" evidence="2">
    <location>
        <begin position="39"/>
        <end position="61"/>
    </location>
</feature>
<dbReference type="PANTHER" id="PTHR36383">
    <property type="entry name" value="OS09G0529350 PROTEIN"/>
    <property type="match status" value="1"/>
</dbReference>
<dbReference type="AlphaFoldDB" id="A0AA88VBL9"/>
<sequence length="322" mass="35275">MTTAINPNLISSPNPLTRSPFTERLHITVSNCTRTFNAPALSSRSRPQTVKCNSNNNNSSPFEKGSLKDVLSGMVDQRVEELLNKEENRGLLEGLGKATERVEIARRELAEIKKQEIEAQQLRDYINQLENRASEITECQRDITEARALVEEAERSLTVDGVGGRDAFTEIELEAINKNEERWESIKAASISAVVGTLAGLPISLTQVTSFPQLILPSAITFVSCALFGVTFRYAVRRDFDNFQLKNGTAAAFGVVKGLATLGGGPPLELTAASLFSHAYSGAIYVSENVLIFVFAAVGLDFCIKTRILSSFPIERSISETR</sequence>
<gene>
    <name evidence="4" type="ORF">RJ639_016370</name>
</gene>
<feature type="transmembrane region" description="Helical" evidence="3">
    <location>
        <begin position="280"/>
        <end position="304"/>
    </location>
</feature>
<organism evidence="4 5">
    <name type="scientific">Escallonia herrerae</name>
    <dbReference type="NCBI Taxonomy" id="1293975"/>
    <lineage>
        <taxon>Eukaryota</taxon>
        <taxon>Viridiplantae</taxon>
        <taxon>Streptophyta</taxon>
        <taxon>Embryophyta</taxon>
        <taxon>Tracheophyta</taxon>
        <taxon>Spermatophyta</taxon>
        <taxon>Magnoliopsida</taxon>
        <taxon>eudicotyledons</taxon>
        <taxon>Gunneridae</taxon>
        <taxon>Pentapetalae</taxon>
        <taxon>asterids</taxon>
        <taxon>campanulids</taxon>
        <taxon>Escalloniales</taxon>
        <taxon>Escalloniaceae</taxon>
        <taxon>Escallonia</taxon>
    </lineage>
</organism>
<evidence type="ECO:0000256" key="3">
    <source>
        <dbReference type="SAM" id="Phobius"/>
    </source>
</evidence>
<evidence type="ECO:0000256" key="1">
    <source>
        <dbReference type="SAM" id="Coils"/>
    </source>
</evidence>
<keyword evidence="1" id="KW-0175">Coiled coil</keyword>
<dbReference type="Proteomes" id="UP001188597">
    <property type="component" value="Unassembled WGS sequence"/>
</dbReference>